<dbReference type="Proteomes" id="UP001162501">
    <property type="component" value="Chromosome 16"/>
</dbReference>
<protein>
    <submittedName>
        <fullName evidence="1">Uncharacterized protein</fullName>
    </submittedName>
</protein>
<reference evidence="1" key="1">
    <citation type="submission" date="2023-05" db="EMBL/GenBank/DDBJ databases">
        <authorList>
            <consortium name="ELIXIR-Norway"/>
        </authorList>
    </citation>
    <scope>NUCLEOTIDE SEQUENCE</scope>
</reference>
<name>A0ACB0E6N4_RANTA</name>
<accession>A0ACB0E6N4</accession>
<dbReference type="EMBL" id="OX596100">
    <property type="protein sequence ID" value="CAI9696293.1"/>
    <property type="molecule type" value="Genomic_DNA"/>
</dbReference>
<organism evidence="1 2">
    <name type="scientific">Rangifer tarandus platyrhynchus</name>
    <name type="common">Svalbard reindeer</name>
    <dbReference type="NCBI Taxonomy" id="3082113"/>
    <lineage>
        <taxon>Eukaryota</taxon>
        <taxon>Metazoa</taxon>
        <taxon>Chordata</taxon>
        <taxon>Craniata</taxon>
        <taxon>Vertebrata</taxon>
        <taxon>Euteleostomi</taxon>
        <taxon>Mammalia</taxon>
        <taxon>Eutheria</taxon>
        <taxon>Laurasiatheria</taxon>
        <taxon>Artiodactyla</taxon>
        <taxon>Ruminantia</taxon>
        <taxon>Pecora</taxon>
        <taxon>Cervidae</taxon>
        <taxon>Odocoileinae</taxon>
        <taxon>Rangifer</taxon>
    </lineage>
</organism>
<gene>
    <name evidence="1" type="ORF">MRATA1EN3_LOCUS7506</name>
</gene>
<sequence>MWFWRAWDHLFREMGEEKREDAKRLLKMQNQYCCHAVYQDVQKPSQNEWGQTQDTMEAAMLREKGLNQALSDLRSPGSAHQTFTSDFLESRVLEEQVKLIKKMGDHVTNLCKLTGPQAGLGEYLLERLTLRNEADQQGFVLRTKNGLSHVKEAGHHRIPAVEGGRRRSGPVNTVPAVDDDRQAADGVWEGC</sequence>
<evidence type="ECO:0000313" key="2">
    <source>
        <dbReference type="Proteomes" id="UP001162501"/>
    </source>
</evidence>
<proteinExistence type="predicted"/>
<evidence type="ECO:0000313" key="1">
    <source>
        <dbReference type="EMBL" id="CAI9696293.1"/>
    </source>
</evidence>